<evidence type="ECO:0008006" key="3">
    <source>
        <dbReference type="Google" id="ProtNLM"/>
    </source>
</evidence>
<dbReference type="Gramene" id="PGSC0003DMT400091437">
    <property type="protein sequence ID" value="PGSC0003DMT400091437"/>
    <property type="gene ID" value="PGSC0003DMG400041008"/>
</dbReference>
<organism evidence="1 2">
    <name type="scientific">Solanum tuberosum</name>
    <name type="common">Potato</name>
    <dbReference type="NCBI Taxonomy" id="4113"/>
    <lineage>
        <taxon>Eukaryota</taxon>
        <taxon>Viridiplantae</taxon>
        <taxon>Streptophyta</taxon>
        <taxon>Embryophyta</taxon>
        <taxon>Tracheophyta</taxon>
        <taxon>Spermatophyta</taxon>
        <taxon>Magnoliopsida</taxon>
        <taxon>eudicotyledons</taxon>
        <taxon>Gunneridae</taxon>
        <taxon>Pentapetalae</taxon>
        <taxon>asterids</taxon>
        <taxon>lamiids</taxon>
        <taxon>Solanales</taxon>
        <taxon>Solanaceae</taxon>
        <taxon>Solanoideae</taxon>
        <taxon>Solaneae</taxon>
        <taxon>Solanum</taxon>
    </lineage>
</organism>
<dbReference type="EnsemblPlants" id="PGSC0003DMT400091437">
    <property type="protein sequence ID" value="PGSC0003DMT400091437"/>
    <property type="gene ID" value="PGSC0003DMG400041008"/>
</dbReference>
<dbReference type="Proteomes" id="UP000011115">
    <property type="component" value="Unassembled WGS sequence"/>
</dbReference>
<dbReference type="HOGENOM" id="CLU_145080_1_0_1"/>
<accession>M1DML4</accession>
<dbReference type="InParanoid" id="M1DML4"/>
<reference evidence="1" key="2">
    <citation type="submission" date="2015-06" db="UniProtKB">
        <authorList>
            <consortium name="EnsemblPlants"/>
        </authorList>
    </citation>
    <scope>IDENTIFICATION</scope>
    <source>
        <strain evidence="1">DM1-3 516 R44</strain>
    </source>
</reference>
<dbReference type="PaxDb" id="4113-PGSC0003DMT400091437"/>
<evidence type="ECO:0000313" key="1">
    <source>
        <dbReference type="EnsemblPlants" id="PGSC0003DMT400091437"/>
    </source>
</evidence>
<proteinExistence type="predicted"/>
<keyword evidence="2" id="KW-1185">Reference proteome</keyword>
<protein>
    <recommendedName>
        <fullName evidence="3">Polyprotein protein</fullName>
    </recommendedName>
</protein>
<name>M1DML4_SOLTU</name>
<sequence length="80" mass="8686">MRLDNFTARLEAKEQAKGSSSVLDTIRDVQSSMPPTIPSSDPSSSVKPSTIVEGVAIFVEEVVDDDEWTGDDLAEETNED</sequence>
<dbReference type="AlphaFoldDB" id="M1DML4"/>
<evidence type="ECO:0000313" key="2">
    <source>
        <dbReference type="Proteomes" id="UP000011115"/>
    </source>
</evidence>
<reference evidence="2" key="1">
    <citation type="journal article" date="2011" name="Nature">
        <title>Genome sequence and analysis of the tuber crop potato.</title>
        <authorList>
            <consortium name="The Potato Genome Sequencing Consortium"/>
        </authorList>
    </citation>
    <scope>NUCLEOTIDE SEQUENCE [LARGE SCALE GENOMIC DNA]</scope>
    <source>
        <strain evidence="2">cv. DM1-3 516 R44</strain>
    </source>
</reference>